<proteinExistence type="inferred from homology"/>
<evidence type="ECO:0000313" key="9">
    <source>
        <dbReference type="EMBL" id="KAK7492135.1"/>
    </source>
</evidence>
<evidence type="ECO:0000256" key="8">
    <source>
        <dbReference type="RuleBase" id="RU366017"/>
    </source>
</evidence>
<accession>A0ABD0KYF6</accession>
<name>A0ABD0KYF6_9CAEN</name>
<evidence type="ECO:0000256" key="5">
    <source>
        <dbReference type="ARBA" id="ARBA00022692"/>
    </source>
</evidence>
<keyword evidence="10" id="KW-1185">Reference proteome</keyword>
<feature type="non-terminal residue" evidence="9">
    <location>
        <position position="1"/>
    </location>
</feature>
<dbReference type="Proteomes" id="UP001519460">
    <property type="component" value="Unassembled WGS sequence"/>
</dbReference>
<evidence type="ECO:0000313" key="10">
    <source>
        <dbReference type="Proteomes" id="UP001519460"/>
    </source>
</evidence>
<organism evidence="9 10">
    <name type="scientific">Batillaria attramentaria</name>
    <dbReference type="NCBI Taxonomy" id="370345"/>
    <lineage>
        <taxon>Eukaryota</taxon>
        <taxon>Metazoa</taxon>
        <taxon>Spiralia</taxon>
        <taxon>Lophotrochozoa</taxon>
        <taxon>Mollusca</taxon>
        <taxon>Gastropoda</taxon>
        <taxon>Caenogastropoda</taxon>
        <taxon>Sorbeoconcha</taxon>
        <taxon>Cerithioidea</taxon>
        <taxon>Batillariidae</taxon>
        <taxon>Batillaria</taxon>
    </lineage>
</organism>
<comment type="caution">
    <text evidence="9">The sequence shown here is derived from an EMBL/GenBank/DDBJ whole genome shotgun (WGS) entry which is preliminary data.</text>
</comment>
<keyword evidence="5" id="KW-0812">Transmembrane</keyword>
<evidence type="ECO:0000256" key="3">
    <source>
        <dbReference type="ARBA" id="ARBA00022676"/>
    </source>
</evidence>
<dbReference type="GO" id="GO:0016020">
    <property type="term" value="C:membrane"/>
    <property type="evidence" value="ECO:0007669"/>
    <property type="project" value="UniProtKB-SubCell"/>
</dbReference>
<dbReference type="InterPro" id="IPR008166">
    <property type="entry name" value="Glyco_transf_92"/>
</dbReference>
<dbReference type="EC" id="2.4.1.-" evidence="8"/>
<evidence type="ECO:0000256" key="2">
    <source>
        <dbReference type="ARBA" id="ARBA00007647"/>
    </source>
</evidence>
<comment type="similarity">
    <text evidence="2 8">Belongs to the glycosyltransferase 92 family.</text>
</comment>
<keyword evidence="3 8" id="KW-0328">Glycosyltransferase</keyword>
<evidence type="ECO:0000256" key="7">
    <source>
        <dbReference type="ARBA" id="ARBA00023136"/>
    </source>
</evidence>
<evidence type="ECO:0000256" key="1">
    <source>
        <dbReference type="ARBA" id="ARBA00004167"/>
    </source>
</evidence>
<comment type="subcellular location">
    <subcellularLocation>
        <location evidence="1">Membrane</location>
        <topology evidence="1">Single-pass membrane protein</topology>
    </subcellularLocation>
</comment>
<reference evidence="9 10" key="1">
    <citation type="journal article" date="2023" name="Sci. Data">
        <title>Genome assembly of the Korean intertidal mud-creeper Batillaria attramentaria.</title>
        <authorList>
            <person name="Patra A.K."/>
            <person name="Ho P.T."/>
            <person name="Jun S."/>
            <person name="Lee S.J."/>
            <person name="Kim Y."/>
            <person name="Won Y.J."/>
        </authorList>
    </citation>
    <scope>NUCLEOTIDE SEQUENCE [LARGE SCALE GENOMIC DNA]</scope>
    <source>
        <strain evidence="9">Wonlab-2016</strain>
    </source>
</reference>
<evidence type="ECO:0000256" key="4">
    <source>
        <dbReference type="ARBA" id="ARBA00022679"/>
    </source>
</evidence>
<evidence type="ECO:0000256" key="6">
    <source>
        <dbReference type="ARBA" id="ARBA00022989"/>
    </source>
</evidence>
<dbReference type="EMBL" id="JACVVK020000106">
    <property type="protein sequence ID" value="KAK7492135.1"/>
    <property type="molecule type" value="Genomic_DNA"/>
</dbReference>
<sequence>YMGAFVICPLTDDKVLPFAVALDSGDQSAQPFLVVHYSQKQNLSSVEQNTSNTPRRTKKTSYEWNITRCFPAFFRKYDDHVQLAEMVAASVVMGVDHFVFYVLDVGPSLSRMLQVLKEVGLAEVYTWNLHPQLGEGVHYKAQFSAIQDCLYRHLHASRFLLFGDADELFVPRSRDNLLPLLEEHFAKPHTPLSKCLSQEPACGAYLFMNVFFDPRLPTKLPPTNNLSRVFIRQNGLPALSHPTRYEKMFAPSIRSKPAVDPRKVLVGSVHVVERFRRGFKSCNIHTADGLLHHYRNASKQEVGVRQTEDPYLWRYTDAIVNETRQLLNRIQDEGL</sequence>
<dbReference type="GO" id="GO:0016757">
    <property type="term" value="F:glycosyltransferase activity"/>
    <property type="evidence" value="ECO:0007669"/>
    <property type="project" value="UniProtKB-UniRule"/>
</dbReference>
<dbReference type="PANTHER" id="PTHR21461">
    <property type="entry name" value="GLYCOSYLTRANSFERASE FAMILY 92 PROTEIN"/>
    <property type="match status" value="1"/>
</dbReference>
<dbReference type="AlphaFoldDB" id="A0ABD0KYF6"/>
<dbReference type="PANTHER" id="PTHR21461:SF69">
    <property type="entry name" value="GLYCOSYLTRANSFERASE FAMILY 92 PROTEIN"/>
    <property type="match status" value="1"/>
</dbReference>
<keyword evidence="4 8" id="KW-0808">Transferase</keyword>
<dbReference type="Pfam" id="PF01697">
    <property type="entry name" value="Glyco_transf_92"/>
    <property type="match status" value="1"/>
</dbReference>
<gene>
    <name evidence="9" type="ORF">BaRGS_00016609</name>
</gene>
<protein>
    <recommendedName>
        <fullName evidence="8">Glycosyltransferase family 92 protein</fullName>
        <ecNumber evidence="8">2.4.1.-</ecNumber>
    </recommendedName>
</protein>
<keyword evidence="7" id="KW-0472">Membrane</keyword>
<keyword evidence="6" id="KW-1133">Transmembrane helix</keyword>